<reference evidence="1 2" key="1">
    <citation type="submission" date="2018-08" db="EMBL/GenBank/DDBJ databases">
        <title>Genomic investigation of the strawberry pathogen Phytophthora fragariae indicates pathogenicity is determined by transcriptional variation in three key races.</title>
        <authorList>
            <person name="Adams T.M."/>
            <person name="Armitage A.D."/>
            <person name="Sobczyk M.K."/>
            <person name="Bates H.J."/>
            <person name="Dunwell J.M."/>
            <person name="Nellist C.F."/>
            <person name="Harrison R.J."/>
        </authorList>
    </citation>
    <scope>NUCLEOTIDE SEQUENCE [LARGE SCALE GENOMIC DNA]</scope>
    <source>
        <strain evidence="1 2">NOV-27</strain>
    </source>
</reference>
<evidence type="ECO:0000313" key="1">
    <source>
        <dbReference type="EMBL" id="KAE9180696.1"/>
    </source>
</evidence>
<comment type="caution">
    <text evidence="1">The sequence shown here is derived from an EMBL/GenBank/DDBJ whole genome shotgun (WGS) entry which is preliminary data.</text>
</comment>
<evidence type="ECO:0000313" key="2">
    <source>
        <dbReference type="Proteomes" id="UP000433483"/>
    </source>
</evidence>
<protein>
    <submittedName>
        <fullName evidence="1">Uncharacterized protein</fullName>
    </submittedName>
</protein>
<proteinExistence type="predicted"/>
<name>A0A6A3W992_9STRA</name>
<dbReference type="EMBL" id="QXGB01002172">
    <property type="protein sequence ID" value="KAE9180696.1"/>
    <property type="molecule type" value="Genomic_DNA"/>
</dbReference>
<gene>
    <name evidence="1" type="ORF">PF005_g23175</name>
</gene>
<accession>A0A6A3W992</accession>
<organism evidence="1 2">
    <name type="scientific">Phytophthora fragariae</name>
    <dbReference type="NCBI Taxonomy" id="53985"/>
    <lineage>
        <taxon>Eukaryota</taxon>
        <taxon>Sar</taxon>
        <taxon>Stramenopiles</taxon>
        <taxon>Oomycota</taxon>
        <taxon>Peronosporomycetes</taxon>
        <taxon>Peronosporales</taxon>
        <taxon>Peronosporaceae</taxon>
        <taxon>Phytophthora</taxon>
    </lineage>
</organism>
<dbReference type="AlphaFoldDB" id="A0A6A3W992"/>
<sequence length="323" mass="35418">MKLKSHFGDRGELAIALNNAARFGDTASKLQTAQFEQWNAKGWESTADIVDNVFKYNDDVWRALGVRSAPKRTRRAYSEFLAAKHPTGVDSLPKLSADSDDLAQALWETPLIKSNKGILPHGDIKRIAVAAGGRRTTAPGPPHRGCHGSFSSSYSRGFAGTDSMCSFNSSQIFDDREVDVDDVDSNSSRGDYARLSMPVESVKRVVPTECCAPWRGIKYQISTAANAPADNRRSHQGSQACVRGNDSCDVQRDIPGSSSRDGADHEVEAATTTRYKLGHMHKDKLLRAASNCIHSRNSRGLWPRCSSLLMWRNTHASSFSCSI</sequence>
<dbReference type="Proteomes" id="UP000433483">
    <property type="component" value="Unassembled WGS sequence"/>
</dbReference>
<keyword evidence="2" id="KW-1185">Reference proteome</keyword>